<protein>
    <submittedName>
        <fullName evidence="1">Uncharacterized protein</fullName>
    </submittedName>
</protein>
<dbReference type="EMBL" id="JNVU01000012">
    <property type="protein sequence ID" value="KEI45465.1"/>
    <property type="molecule type" value="Genomic_DNA"/>
</dbReference>
<keyword evidence="2" id="KW-1185">Reference proteome</keyword>
<dbReference type="Proteomes" id="UP000031419">
    <property type="component" value="Unassembled WGS sequence"/>
</dbReference>
<reference evidence="1 2" key="1">
    <citation type="submission" date="2014-06" db="EMBL/GenBank/DDBJ databases">
        <title>Saccharopolyspora rectivirgula DSM-43113 Genome sequencing.</title>
        <authorList>
            <person name="Barrera C."/>
            <person name="Millon L."/>
            <person name="Rognon B."/>
            <person name="Zaugg C."/>
            <person name="Monod M."/>
        </authorList>
    </citation>
    <scope>NUCLEOTIDE SEQUENCE [LARGE SCALE GENOMIC DNA]</scope>
    <source>
        <strain evidence="1 2">DSM 43113</strain>
    </source>
</reference>
<proteinExistence type="predicted"/>
<gene>
    <name evidence="1" type="ORF">GU90_03210</name>
</gene>
<sequence>MAVGVVDLLGLLGLFRRLPLLLLQVGFGAEQPGSSLLQEVVGRGHLDRLRHVVLDPAEIVDLVGCCFADGLRDVLRVSDELGQRAQRIAVLLSCLTGPGEPGLPVGFVEQLGYFVEVLRDIALPAVDGLIEPPRTSSLVDLLVLLLVVETDALDDLVHVPAVAGADEY</sequence>
<comment type="caution">
    <text evidence="1">The sequence shown here is derived from an EMBL/GenBank/DDBJ whole genome shotgun (WGS) entry which is preliminary data.</text>
</comment>
<evidence type="ECO:0000313" key="2">
    <source>
        <dbReference type="Proteomes" id="UP000031419"/>
    </source>
</evidence>
<dbReference type="AlphaFoldDB" id="A0A073B1G6"/>
<accession>A0A073B1G6</accession>
<name>A0A073B1G6_9PSEU</name>
<evidence type="ECO:0000313" key="1">
    <source>
        <dbReference type="EMBL" id="KEI45465.1"/>
    </source>
</evidence>
<organism evidence="1 2">
    <name type="scientific">Saccharopolyspora rectivirgula</name>
    <dbReference type="NCBI Taxonomy" id="28042"/>
    <lineage>
        <taxon>Bacteria</taxon>
        <taxon>Bacillati</taxon>
        <taxon>Actinomycetota</taxon>
        <taxon>Actinomycetes</taxon>
        <taxon>Pseudonocardiales</taxon>
        <taxon>Pseudonocardiaceae</taxon>
        <taxon>Saccharopolyspora</taxon>
    </lineage>
</organism>